<evidence type="ECO:0000313" key="4">
    <source>
        <dbReference type="Proteomes" id="UP000245609"/>
    </source>
</evidence>
<dbReference type="PROSITE" id="PS50086">
    <property type="entry name" value="TBC_RABGAP"/>
    <property type="match status" value="1"/>
</dbReference>
<dbReference type="GO" id="GO:0005096">
    <property type="term" value="F:GTPase activator activity"/>
    <property type="evidence" value="ECO:0007669"/>
    <property type="project" value="TreeGrafter"/>
</dbReference>
<dbReference type="SMART" id="SM00164">
    <property type="entry name" value="TBC"/>
    <property type="match status" value="1"/>
</dbReference>
<dbReference type="OrthoDB" id="26371at2759"/>
<dbReference type="PANTHER" id="PTHR22957:SF27">
    <property type="entry name" value="TBC1 DOMAIN FAMILY MEMBER 13"/>
    <property type="match status" value="1"/>
</dbReference>
<feature type="compositionally biased region" description="Basic and acidic residues" evidence="1">
    <location>
        <begin position="660"/>
        <end position="675"/>
    </location>
</feature>
<feature type="region of interest" description="Disordered" evidence="1">
    <location>
        <begin position="510"/>
        <end position="547"/>
    </location>
</feature>
<comment type="caution">
    <text evidence="3">The sequence shown here is derived from an EMBL/GenBank/DDBJ whole genome shotgun (WGS) entry which is preliminary data.</text>
</comment>
<feature type="region of interest" description="Disordered" evidence="1">
    <location>
        <begin position="793"/>
        <end position="812"/>
    </location>
</feature>
<reference evidence="3 4" key="1">
    <citation type="journal article" date="2018" name="MBio">
        <title>Comparative Genomics Reveals the Core Gene Toolbox for the Fungus-Insect Symbiosis.</title>
        <authorList>
            <person name="Wang Y."/>
            <person name="Stata M."/>
            <person name="Wang W."/>
            <person name="Stajich J.E."/>
            <person name="White M.M."/>
            <person name="Moncalvo J.M."/>
        </authorList>
    </citation>
    <scope>NUCLEOTIDE SEQUENCE [LARGE SCALE GENOMIC DNA]</scope>
    <source>
        <strain evidence="3 4">SC-DP-2</strain>
    </source>
</reference>
<name>A0A2T9Z9R1_9FUNG</name>
<evidence type="ECO:0000256" key="1">
    <source>
        <dbReference type="SAM" id="MobiDB-lite"/>
    </source>
</evidence>
<dbReference type="GO" id="GO:0006886">
    <property type="term" value="P:intracellular protein transport"/>
    <property type="evidence" value="ECO:0007669"/>
    <property type="project" value="TreeGrafter"/>
</dbReference>
<sequence length="836" mass="95930">MGYLPTNRELWNKELKDELVLTKLNSDCHNFDKSLSIPGETFGEIKASFKHWLDVRRTLPNNEFLKEDISEDNEKKIGLNQSFKKTNKPRRHSEGSQKSFSSVDTTYDIDSKLDQNSSLHRRAMQSLLYKSSDHQNYYISDLEQEQEQLVQSFLTSDLRDFAVCAPYIKKYKHEVRAQGLAKEFLITPPETHMDILARILFMYACLNKSVGYVQGMNEIASVFYYVLVNDAPTYDDLIAAEADTFYMLFNSLSGQTLDNFICEMDDIQEFLDNSDILRESLTDGNEREKRQQKESNAHLMPISSYDYKDDRDISPGLASKFSNIFGTVGQPDKSENARPKNSIVSLQGGIQRVLWRWWNSHLSSVDPELWRYMSINSFNPQDFALRWILVWCSREFELDQVVRLWDSIISEQSREYYKNKDTFIPEVLNSTVPSKNNIGIKSPVDFFQDLLDHNAAIAHNRNGSIFDGSANAKKNSISATSRRSTIEYSTINISKARLNSVKSLEESFNTLSTNETEQKNLKKHENRKSRGEMNNASGALSDDSYETCKSSNDNNHLEEVDDGVDMDFLLDFCVAMIISIRSKILKSDFTNGMLIIQSSFPPKENKIDLEYLLKITDQIRQLRKKYKNKLPISGVLDQLDLFVPEEIAIPEIPPQNLIKNAKESNQKSSRKETKSRLSHYGANKIKPPEKAVSKAGNKGFEDDYIKLPLGNKSFDHGAYNLDWEVPDTLHSVKFKKTHSKSVVEVKDKSSKRFSKKIIVEPEKSKGSNNSQRNSGMFSFLNIPISLKIFEKSDHDEEKADDNNTLRDSPEIEKDYSTLGRSVSINPFSDQMDYSWI</sequence>
<dbReference type="InterPro" id="IPR000195">
    <property type="entry name" value="Rab-GAP-TBC_dom"/>
</dbReference>
<dbReference type="Pfam" id="PF00566">
    <property type="entry name" value="RabGAP-TBC"/>
    <property type="match status" value="2"/>
</dbReference>
<dbReference type="Gene3D" id="1.10.8.270">
    <property type="entry name" value="putative rabgap domain of human tbc1 domain family member 14 like domains"/>
    <property type="match status" value="1"/>
</dbReference>
<dbReference type="InterPro" id="IPR035969">
    <property type="entry name" value="Rab-GAP_TBC_sf"/>
</dbReference>
<dbReference type="EMBL" id="MBFS01001179">
    <property type="protein sequence ID" value="PVV01324.1"/>
    <property type="molecule type" value="Genomic_DNA"/>
</dbReference>
<protein>
    <recommendedName>
        <fullName evidence="2">Rab-GAP TBC domain-containing protein</fullName>
    </recommendedName>
</protein>
<feature type="region of interest" description="Disordered" evidence="1">
    <location>
        <begin position="658"/>
        <end position="696"/>
    </location>
</feature>
<feature type="domain" description="Rab-GAP TBC" evidence="2">
    <location>
        <begin position="1"/>
        <end position="412"/>
    </location>
</feature>
<proteinExistence type="predicted"/>
<feature type="region of interest" description="Disordered" evidence="1">
    <location>
        <begin position="80"/>
        <end position="101"/>
    </location>
</feature>
<evidence type="ECO:0000259" key="2">
    <source>
        <dbReference type="PROSITE" id="PS50086"/>
    </source>
</evidence>
<organism evidence="3 4">
    <name type="scientific">Smittium megazygosporum</name>
    <dbReference type="NCBI Taxonomy" id="133381"/>
    <lineage>
        <taxon>Eukaryota</taxon>
        <taxon>Fungi</taxon>
        <taxon>Fungi incertae sedis</taxon>
        <taxon>Zoopagomycota</taxon>
        <taxon>Kickxellomycotina</taxon>
        <taxon>Harpellomycetes</taxon>
        <taxon>Harpellales</taxon>
        <taxon>Legeriomycetaceae</taxon>
        <taxon>Smittium</taxon>
    </lineage>
</organism>
<dbReference type="PANTHER" id="PTHR22957">
    <property type="entry name" value="TBC1 DOMAIN FAMILY MEMBER GTPASE-ACTIVATING PROTEIN"/>
    <property type="match status" value="1"/>
</dbReference>
<keyword evidence="4" id="KW-1185">Reference proteome</keyword>
<evidence type="ECO:0000313" key="3">
    <source>
        <dbReference type="EMBL" id="PVV01324.1"/>
    </source>
</evidence>
<dbReference type="SUPFAM" id="SSF47923">
    <property type="entry name" value="Ypt/Rab-GAP domain of gyp1p"/>
    <property type="match status" value="2"/>
</dbReference>
<dbReference type="Proteomes" id="UP000245609">
    <property type="component" value="Unassembled WGS sequence"/>
</dbReference>
<gene>
    <name evidence="3" type="ORF">BB560_004259</name>
</gene>
<dbReference type="AlphaFoldDB" id="A0A2T9Z9R1"/>
<accession>A0A2T9Z9R1</accession>
<dbReference type="Gene3D" id="1.10.472.80">
    <property type="entry name" value="Ypt/Rab-GAP domain of gyp1p, domain 3"/>
    <property type="match status" value="2"/>
</dbReference>